<dbReference type="Gene3D" id="1.10.10.10">
    <property type="entry name" value="Winged helix-like DNA-binding domain superfamily/Winged helix DNA-binding domain"/>
    <property type="match status" value="1"/>
</dbReference>
<proteinExistence type="predicted"/>
<name>A0A7X1A9J3_9LIST</name>
<dbReference type="SUPFAM" id="SSF46785">
    <property type="entry name" value="Winged helix' DNA-binding domain"/>
    <property type="match status" value="1"/>
</dbReference>
<accession>A0A7X1A9J3</accession>
<evidence type="ECO:0008006" key="3">
    <source>
        <dbReference type="Google" id="ProtNLM"/>
    </source>
</evidence>
<dbReference type="InterPro" id="IPR036390">
    <property type="entry name" value="WH_DNA-bd_sf"/>
</dbReference>
<reference evidence="1 2" key="1">
    <citation type="submission" date="2020-03" db="EMBL/GenBank/DDBJ databases">
        <title>Soil Listeria distribution.</title>
        <authorList>
            <person name="Liao J."/>
            <person name="Wiedmann M."/>
        </authorList>
    </citation>
    <scope>NUCLEOTIDE SEQUENCE [LARGE SCALE GENOMIC DNA]</scope>
    <source>
        <strain evidence="1 2">FSL L7-1850</strain>
    </source>
</reference>
<protein>
    <recommendedName>
        <fullName evidence="3">Helix-turn-helix domain-containing protein</fullName>
    </recommendedName>
</protein>
<dbReference type="RefSeq" id="WP_185620171.1">
    <property type="nucleotide sequence ID" value="NZ_JAARMV010000009.1"/>
</dbReference>
<comment type="caution">
    <text evidence="1">The sequence shown here is derived from an EMBL/GenBank/DDBJ whole genome shotgun (WGS) entry which is preliminary data.</text>
</comment>
<dbReference type="Proteomes" id="UP000546244">
    <property type="component" value="Unassembled WGS sequence"/>
</dbReference>
<sequence length="270" mass="30782">MGLEKLHEYTTFKTDEELRETVATYLADYQLNTSARLVLEYITACAIQYSGACTIYRETIAEKIGMTVITVARALKKLRELKMIEIIPSYRRSINGGRGASIYQILPRDTQDDIQDDTQAPPEKSQGNPLLPTLFQTSNPFVSLFFISSLKPLKPLKQLSGFTDSLIYDVFLESKQISKSLFNKIVEEVKAKEQCTRIVNHKAYLRAAVANAIRHKDLQNPESDASKKQALLKEEMEQRLLVAARKHAEKLRKQELEQRTVDISLDELPF</sequence>
<organism evidence="1 2">
    <name type="scientific">Listeria booriae</name>
    <dbReference type="NCBI Taxonomy" id="1552123"/>
    <lineage>
        <taxon>Bacteria</taxon>
        <taxon>Bacillati</taxon>
        <taxon>Bacillota</taxon>
        <taxon>Bacilli</taxon>
        <taxon>Bacillales</taxon>
        <taxon>Listeriaceae</taxon>
        <taxon>Listeria</taxon>
    </lineage>
</organism>
<dbReference type="Pfam" id="PF13730">
    <property type="entry name" value="HTH_36"/>
    <property type="match status" value="1"/>
</dbReference>
<gene>
    <name evidence="1" type="ORF">HBP98_17330</name>
</gene>
<dbReference type="InterPro" id="IPR036388">
    <property type="entry name" value="WH-like_DNA-bd_sf"/>
</dbReference>
<dbReference type="EMBL" id="JAARMV010000009">
    <property type="protein sequence ID" value="MBC2373777.1"/>
    <property type="molecule type" value="Genomic_DNA"/>
</dbReference>
<dbReference type="AlphaFoldDB" id="A0A7X1A9J3"/>
<evidence type="ECO:0000313" key="2">
    <source>
        <dbReference type="Proteomes" id="UP000546244"/>
    </source>
</evidence>
<evidence type="ECO:0000313" key="1">
    <source>
        <dbReference type="EMBL" id="MBC2373777.1"/>
    </source>
</evidence>